<evidence type="ECO:0000313" key="2">
    <source>
        <dbReference type="Proteomes" id="UP001157502"/>
    </source>
</evidence>
<gene>
    <name evidence="1" type="ORF">DPEC_G00002900</name>
</gene>
<evidence type="ECO:0000313" key="1">
    <source>
        <dbReference type="EMBL" id="KAJ8016030.1"/>
    </source>
</evidence>
<comment type="caution">
    <text evidence="1">The sequence shown here is derived from an EMBL/GenBank/DDBJ whole genome shotgun (WGS) entry which is preliminary data.</text>
</comment>
<organism evidence="1 2">
    <name type="scientific">Dallia pectoralis</name>
    <name type="common">Alaska blackfish</name>
    <dbReference type="NCBI Taxonomy" id="75939"/>
    <lineage>
        <taxon>Eukaryota</taxon>
        <taxon>Metazoa</taxon>
        <taxon>Chordata</taxon>
        <taxon>Craniata</taxon>
        <taxon>Vertebrata</taxon>
        <taxon>Euteleostomi</taxon>
        <taxon>Actinopterygii</taxon>
        <taxon>Neopterygii</taxon>
        <taxon>Teleostei</taxon>
        <taxon>Protacanthopterygii</taxon>
        <taxon>Esociformes</taxon>
        <taxon>Umbridae</taxon>
        <taxon>Dallia</taxon>
    </lineage>
</organism>
<keyword evidence="2" id="KW-1185">Reference proteome</keyword>
<dbReference type="Proteomes" id="UP001157502">
    <property type="component" value="Chromosome 1"/>
</dbReference>
<sequence length="127" mass="13831">MIVRLLSYLTPHIHNRSSSHSWQDEQHSCFQVRKCWKMGAIQRHFLPVSPGSSPHPLPSSSSPTSTPALLKTNGSRAVTECLVYKSPPLAALLVQPQTLRPPSPPLLTTLVPMPPPPPSPILGPSVH</sequence>
<dbReference type="EMBL" id="CM055728">
    <property type="protein sequence ID" value="KAJ8016030.1"/>
    <property type="molecule type" value="Genomic_DNA"/>
</dbReference>
<accession>A0ACC2HK84</accession>
<proteinExistence type="predicted"/>
<reference evidence="1" key="1">
    <citation type="submission" date="2021-05" db="EMBL/GenBank/DDBJ databases">
        <authorList>
            <person name="Pan Q."/>
            <person name="Jouanno E."/>
            <person name="Zahm M."/>
            <person name="Klopp C."/>
            <person name="Cabau C."/>
            <person name="Louis A."/>
            <person name="Berthelot C."/>
            <person name="Parey E."/>
            <person name="Roest Crollius H."/>
            <person name="Montfort J."/>
            <person name="Robinson-Rechavi M."/>
            <person name="Bouchez O."/>
            <person name="Lampietro C."/>
            <person name="Lopez Roques C."/>
            <person name="Donnadieu C."/>
            <person name="Postlethwait J."/>
            <person name="Bobe J."/>
            <person name="Dillon D."/>
            <person name="Chandos A."/>
            <person name="von Hippel F."/>
            <person name="Guiguen Y."/>
        </authorList>
    </citation>
    <scope>NUCLEOTIDE SEQUENCE</scope>
    <source>
        <strain evidence="1">YG-Jan2019</strain>
    </source>
</reference>
<protein>
    <submittedName>
        <fullName evidence="1">Uncharacterized protein</fullName>
    </submittedName>
</protein>
<name>A0ACC2HK84_DALPE</name>